<sequence length="230" mass="26807">MCDTIIRNRLSHTYRTLENSIVHVNQGISLCHFCSRQQGGISYILSFFLPLLHQFLKYPKSGNILQKTDFSIRTAFIGKSCQTGFFRQNRFVAHHSQQRPGARTQESNFFSLSRKRHYTSRTGRIVRSYSNHFYLVVYSYLFLDFRFQKAAGSSRHNHFSEKVLRKSQLPNQLEIPGACLGIQQFRRRSYAILIISHSRKVIAEQVGHEKQLVGHLQLHIVFLLHGIQLK</sequence>
<proteinExistence type="predicted"/>
<evidence type="ECO:0000313" key="2">
    <source>
        <dbReference type="Proteomes" id="UP000018372"/>
    </source>
</evidence>
<accession>R5W530</accession>
<gene>
    <name evidence="1" type="ORF">BN536_02538</name>
</gene>
<reference evidence="1" key="1">
    <citation type="submission" date="2012-11" db="EMBL/GenBank/DDBJ databases">
        <title>Dependencies among metagenomic species, viruses, plasmids and units of genetic variation.</title>
        <authorList>
            <person name="Nielsen H.B."/>
            <person name="Almeida M."/>
            <person name="Juncker A.S."/>
            <person name="Rasmussen S."/>
            <person name="Li J."/>
            <person name="Sunagawa S."/>
            <person name="Plichta D."/>
            <person name="Gautier L."/>
            <person name="Le Chatelier E."/>
            <person name="Peletier E."/>
            <person name="Bonde I."/>
            <person name="Nielsen T."/>
            <person name="Manichanh C."/>
            <person name="Arumugam M."/>
            <person name="Batto J."/>
            <person name="Santos M.B.Q.D."/>
            <person name="Blom N."/>
            <person name="Borruel N."/>
            <person name="Burgdorf K.S."/>
            <person name="Boumezbeur F."/>
            <person name="Casellas F."/>
            <person name="Dore J."/>
            <person name="Guarner F."/>
            <person name="Hansen T."/>
            <person name="Hildebrand F."/>
            <person name="Kaas R.S."/>
            <person name="Kennedy S."/>
            <person name="Kristiansen K."/>
            <person name="Kultima J.R."/>
            <person name="Leonard P."/>
            <person name="Levenez F."/>
            <person name="Lund O."/>
            <person name="Moumen B."/>
            <person name="Le Paslier D."/>
            <person name="Pons N."/>
            <person name="Pedersen O."/>
            <person name="Prifti E."/>
            <person name="Qin J."/>
            <person name="Raes J."/>
            <person name="Tap J."/>
            <person name="Tims S."/>
            <person name="Ussery D.W."/>
            <person name="Yamada T."/>
            <person name="MetaHit consortium"/>
            <person name="Renault P."/>
            <person name="Sicheritz-Ponten T."/>
            <person name="Bork P."/>
            <person name="Wang J."/>
            <person name="Brunak S."/>
            <person name="Ehrlich S.D."/>
        </authorList>
    </citation>
    <scope>NUCLEOTIDE SEQUENCE [LARGE SCALE GENOMIC DNA]</scope>
</reference>
<organism evidence="1 2">
    <name type="scientific">Phocaeicola plebeius CAG:211</name>
    <dbReference type="NCBI Taxonomy" id="1263052"/>
    <lineage>
        <taxon>Bacteria</taxon>
        <taxon>Pseudomonadati</taxon>
        <taxon>Bacteroidota</taxon>
        <taxon>Bacteroidia</taxon>
        <taxon>Bacteroidales</taxon>
        <taxon>Bacteroidaceae</taxon>
        <taxon>Phocaeicola</taxon>
    </lineage>
</organism>
<comment type="caution">
    <text evidence="1">The sequence shown here is derived from an EMBL/GenBank/DDBJ whole genome shotgun (WGS) entry which is preliminary data.</text>
</comment>
<protein>
    <submittedName>
        <fullName evidence="1">Uncharacterized protein</fullName>
    </submittedName>
</protein>
<dbReference type="AlphaFoldDB" id="R5W530"/>
<name>R5W530_9BACT</name>
<dbReference type="EMBL" id="CBAT010000180">
    <property type="protein sequence ID" value="CCZ87772.1"/>
    <property type="molecule type" value="Genomic_DNA"/>
</dbReference>
<evidence type="ECO:0000313" key="1">
    <source>
        <dbReference type="EMBL" id="CCZ87772.1"/>
    </source>
</evidence>
<dbReference type="Proteomes" id="UP000018372">
    <property type="component" value="Unassembled WGS sequence"/>
</dbReference>